<dbReference type="Proteomes" id="UP000799118">
    <property type="component" value="Unassembled WGS sequence"/>
</dbReference>
<evidence type="ECO:0000256" key="1">
    <source>
        <dbReference type="SAM" id="MobiDB-lite"/>
    </source>
</evidence>
<feature type="compositionally biased region" description="Basic and acidic residues" evidence="1">
    <location>
        <begin position="285"/>
        <end position="296"/>
    </location>
</feature>
<name>A0A6A4GTL4_9AGAR</name>
<organism evidence="2 3">
    <name type="scientific">Gymnopus androsaceus JB14</name>
    <dbReference type="NCBI Taxonomy" id="1447944"/>
    <lineage>
        <taxon>Eukaryota</taxon>
        <taxon>Fungi</taxon>
        <taxon>Dikarya</taxon>
        <taxon>Basidiomycota</taxon>
        <taxon>Agaricomycotina</taxon>
        <taxon>Agaricomycetes</taxon>
        <taxon>Agaricomycetidae</taxon>
        <taxon>Agaricales</taxon>
        <taxon>Marasmiineae</taxon>
        <taxon>Omphalotaceae</taxon>
        <taxon>Gymnopus</taxon>
    </lineage>
</organism>
<protein>
    <recommendedName>
        <fullName evidence="4">HNH nuclease domain-containing protein</fullName>
    </recommendedName>
</protein>
<sequence>MSTTSLLPPFATLQSIEQPKNSIGVVTICHSSTNECFLHLYTRCYPVQGSGRSETAMIPKALVLDACRILTGIYREEVRLYDDHDDCVVEGEMLRSGNYLSTKCQATGLPLHRPSRDGMQSYMSEKAKSSDGFVCSLTGVQSSTVEGGLAVPANEKVFYTEREITAQLYPSGCAIPQSLATDQLVHDIRNHITLSPHIRNLWDRHILVFYPLAQGRYSAYFLGHRDGYANSLHLMELSLAHRTDPYLLFTRFAFSIFKYYKVNSYRGPPPPDALPDLFASNDNGSKQDSEDEKSIAEEEEDGPLGFKKLFEDAEAQGMQLSEDTENLVGSYHPDRKRIAQTAVEYLARNPAVGIHPDDVLSYDVFRIN</sequence>
<dbReference type="EMBL" id="ML769710">
    <property type="protein sequence ID" value="KAE9389142.1"/>
    <property type="molecule type" value="Genomic_DNA"/>
</dbReference>
<proteinExistence type="predicted"/>
<dbReference type="AlphaFoldDB" id="A0A6A4GTL4"/>
<gene>
    <name evidence="2" type="ORF">BT96DRAFT_1025164</name>
</gene>
<reference evidence="2" key="1">
    <citation type="journal article" date="2019" name="Environ. Microbiol.">
        <title>Fungal ecological strategies reflected in gene transcription - a case study of two litter decomposers.</title>
        <authorList>
            <person name="Barbi F."/>
            <person name="Kohler A."/>
            <person name="Barry K."/>
            <person name="Baskaran P."/>
            <person name="Daum C."/>
            <person name="Fauchery L."/>
            <person name="Ihrmark K."/>
            <person name="Kuo A."/>
            <person name="LaButti K."/>
            <person name="Lipzen A."/>
            <person name="Morin E."/>
            <person name="Grigoriev I.V."/>
            <person name="Henrissat B."/>
            <person name="Lindahl B."/>
            <person name="Martin F."/>
        </authorList>
    </citation>
    <scope>NUCLEOTIDE SEQUENCE</scope>
    <source>
        <strain evidence="2">JB14</strain>
    </source>
</reference>
<keyword evidence="3" id="KW-1185">Reference proteome</keyword>
<feature type="region of interest" description="Disordered" evidence="1">
    <location>
        <begin position="271"/>
        <end position="298"/>
    </location>
</feature>
<evidence type="ECO:0000313" key="3">
    <source>
        <dbReference type="Proteomes" id="UP000799118"/>
    </source>
</evidence>
<dbReference type="OrthoDB" id="3064585at2759"/>
<accession>A0A6A4GTL4</accession>
<evidence type="ECO:0008006" key="4">
    <source>
        <dbReference type="Google" id="ProtNLM"/>
    </source>
</evidence>
<evidence type="ECO:0000313" key="2">
    <source>
        <dbReference type="EMBL" id="KAE9389142.1"/>
    </source>
</evidence>